<dbReference type="Proteomes" id="UP000196331">
    <property type="component" value="Unassembled WGS sequence"/>
</dbReference>
<organism evidence="1 2">
    <name type="scientific">Halomonas citrativorans</name>
    <dbReference type="NCBI Taxonomy" id="2742612"/>
    <lineage>
        <taxon>Bacteria</taxon>
        <taxon>Pseudomonadati</taxon>
        <taxon>Pseudomonadota</taxon>
        <taxon>Gammaproteobacteria</taxon>
        <taxon>Oceanospirillales</taxon>
        <taxon>Halomonadaceae</taxon>
        <taxon>Halomonas</taxon>
    </lineage>
</organism>
<evidence type="ECO:0000313" key="1">
    <source>
        <dbReference type="EMBL" id="SJN15206.1"/>
    </source>
</evidence>
<sequence>MRLTPMVSDGGAEAHPALAIPVYHQASSAPGCRRGRLLVNSAPVLPLNLQWQGNFVKYLGKASAQ</sequence>
<dbReference type="AlphaFoldDB" id="A0A1R4I6A4"/>
<accession>A0A1R4I6A4</accession>
<proteinExistence type="predicted"/>
<comment type="caution">
    <text evidence="1">The sequence shown here is derived from an EMBL/GenBank/DDBJ whole genome shotgun (WGS) entry which is preliminary data.</text>
</comment>
<reference evidence="1 2" key="1">
    <citation type="submission" date="2017-02" db="EMBL/GenBank/DDBJ databases">
        <authorList>
            <person name="Dridi B."/>
        </authorList>
    </citation>
    <scope>NUCLEOTIDE SEQUENCE [LARGE SCALE GENOMIC DNA]</scope>
    <source>
        <strain evidence="1 2">JB380</strain>
    </source>
</reference>
<gene>
    <name evidence="1" type="ORF">CZ787_18995</name>
</gene>
<evidence type="ECO:0000313" key="2">
    <source>
        <dbReference type="Proteomes" id="UP000196331"/>
    </source>
</evidence>
<dbReference type="EMBL" id="FUKM01000063">
    <property type="protein sequence ID" value="SJN15206.1"/>
    <property type="molecule type" value="Genomic_DNA"/>
</dbReference>
<name>A0A1R4I6A4_9GAMM</name>
<protein>
    <submittedName>
        <fullName evidence="1">Uncharacterized protein</fullName>
    </submittedName>
</protein>